<reference evidence="2" key="1">
    <citation type="submission" date="2022-08" db="UniProtKB">
        <authorList>
            <consortium name="EnsemblMetazoa"/>
        </authorList>
    </citation>
    <scope>IDENTIFICATION</scope>
    <source>
        <strain evidence="2">05x7-T-G4-1.051#20</strain>
    </source>
</reference>
<feature type="region of interest" description="Disordered" evidence="1">
    <location>
        <begin position="30"/>
        <end position="319"/>
    </location>
</feature>
<dbReference type="Proteomes" id="UP000005408">
    <property type="component" value="Unassembled WGS sequence"/>
</dbReference>
<protein>
    <submittedName>
        <fullName evidence="2">Uncharacterized protein</fullName>
    </submittedName>
</protein>
<accession>A0A8W8IRG9</accession>
<evidence type="ECO:0000313" key="3">
    <source>
        <dbReference type="Proteomes" id="UP000005408"/>
    </source>
</evidence>
<name>A0A8W8IRG9_MAGGI</name>
<feature type="compositionally biased region" description="Basic and acidic residues" evidence="1">
    <location>
        <begin position="158"/>
        <end position="173"/>
    </location>
</feature>
<proteinExistence type="predicted"/>
<keyword evidence="3" id="KW-1185">Reference proteome</keyword>
<dbReference type="AlphaFoldDB" id="A0A8W8IRG9"/>
<evidence type="ECO:0000256" key="1">
    <source>
        <dbReference type="SAM" id="MobiDB-lite"/>
    </source>
</evidence>
<evidence type="ECO:0000313" key="2">
    <source>
        <dbReference type="EnsemblMetazoa" id="G15337.3:cds"/>
    </source>
</evidence>
<sequence>MQDTLSYISETTGRQVYKTSYLKAMLYKSEPAPSGPYPGFDQTGNYYTPRKAPRVRPEAEEFASKSKGSLELFGSGTPRPIPPTPRCETRCQTEEGKRNFQLGKNGTVSGLLNGSATPRPEPAPGPRVKPEAEEIADHHKGKSTSQLFNSYGRLPTSARREPRVKPEASETAEKSTGGYMRNLMHDPTQIPSSARKEPRVKPEASVTASMEGKGMMKNLRGFGTPLSSRAVPRVKPEAEEIAEQHKGGRMDSLLHKYGNNPRDVPNAPRVKPEGEEMANLDKGGRMSRLMHEGSKARRSPRPPPRATTKEAKSIMKKSRGTMQAVLSSTGGLMIVPTAGR</sequence>
<feature type="compositionally biased region" description="Basic and acidic residues" evidence="1">
    <location>
        <begin position="128"/>
        <end position="138"/>
    </location>
</feature>
<feature type="compositionally biased region" description="Basic and acidic residues" evidence="1">
    <location>
        <begin position="87"/>
        <end position="98"/>
    </location>
</feature>
<feature type="compositionally biased region" description="Basic and acidic residues" evidence="1">
    <location>
        <begin position="55"/>
        <end position="64"/>
    </location>
</feature>
<dbReference type="EnsemblMetazoa" id="G15337.3">
    <property type="protein sequence ID" value="G15337.3:cds"/>
    <property type="gene ID" value="G15337"/>
</dbReference>
<organism evidence="2 3">
    <name type="scientific">Magallana gigas</name>
    <name type="common">Pacific oyster</name>
    <name type="synonym">Crassostrea gigas</name>
    <dbReference type="NCBI Taxonomy" id="29159"/>
    <lineage>
        <taxon>Eukaryota</taxon>
        <taxon>Metazoa</taxon>
        <taxon>Spiralia</taxon>
        <taxon>Lophotrochozoa</taxon>
        <taxon>Mollusca</taxon>
        <taxon>Bivalvia</taxon>
        <taxon>Autobranchia</taxon>
        <taxon>Pteriomorphia</taxon>
        <taxon>Ostreida</taxon>
        <taxon>Ostreoidea</taxon>
        <taxon>Ostreidae</taxon>
        <taxon>Magallana</taxon>
    </lineage>
</organism>
<feature type="compositionally biased region" description="Polar residues" evidence="1">
    <location>
        <begin position="102"/>
        <end position="116"/>
    </location>
</feature>
<feature type="compositionally biased region" description="Basic and acidic residues" evidence="1">
    <location>
        <begin position="234"/>
        <end position="254"/>
    </location>
</feature>